<sequence>MAERRSLRPMEDAYRCVSAPPQDLRKNLEELLDDKSISFREAREIGSAMLRPHSLGHKASSEDIDGTLQELSASIHNMAVNKGESAPPEPDIQAVARSVQEVSAKQGRYWRQRAPYGEEYYRYPRAQPGQVVEMMPPPMYYQHQIYSLHQNIHKLRMNVAAAPFAPPLHEQQQQQQQPVMMMQQQQQQQQQRKARRRGQRRQPPLNKQQPSSPVGAIPIFSAAELRGRVAQLCRDQHGSRFLQAQLDERASTPEKTVILEEVVPKTRELAADVFGNYVVQKVLTNGDQTAVDGVARELAGHAVALSLHVYGCRVVQKALDVLPPHQAVVLVKEFRSNVVCCVHDQNGNHVIQKCVETTSRARRSPERCTGDLGNQIEFILDSFKGRARSLAMHAYGCRVLQRVLEHCSHAESSAILDELRDGELRQLIEDSYANYVVQHAIQYGRSQDRQILVAAVRANLVDFSRHKFASNVVEKCLDYGNPEQRSQLINEIFAEASTLRLLIVDNFANYVVQKVVDLADDHQLARVIDALKPVVPHVKHTPGKHILGKIEKRCPHIKFCC</sequence>
<feature type="compositionally biased region" description="Low complexity" evidence="3">
    <location>
        <begin position="171"/>
        <end position="191"/>
    </location>
</feature>
<keyword evidence="1" id="KW-0677">Repeat</keyword>
<comment type="caution">
    <text evidence="5">The sequence shown here is derived from an EMBL/GenBank/DDBJ whole genome shotgun (WGS) entry which is preliminary data.</text>
</comment>
<evidence type="ECO:0000256" key="3">
    <source>
        <dbReference type="SAM" id="MobiDB-lite"/>
    </source>
</evidence>
<protein>
    <recommendedName>
        <fullName evidence="4">PUM-HD domain-containing protein</fullName>
    </recommendedName>
</protein>
<dbReference type="InterPro" id="IPR033712">
    <property type="entry name" value="Pumilio_RNA-bd"/>
</dbReference>
<feature type="repeat" description="Pumilio" evidence="2">
    <location>
        <begin position="418"/>
        <end position="454"/>
    </location>
</feature>
<dbReference type="Proteomes" id="UP001230188">
    <property type="component" value="Unassembled WGS sequence"/>
</dbReference>
<feature type="domain" description="PUM-HD" evidence="4">
    <location>
        <begin position="200"/>
        <end position="554"/>
    </location>
</feature>
<dbReference type="InterPro" id="IPR001313">
    <property type="entry name" value="Pumilio_RNA-bd_rpt"/>
</dbReference>
<dbReference type="PANTHER" id="PTHR12537">
    <property type="entry name" value="RNA BINDING PROTEIN PUMILIO-RELATED"/>
    <property type="match status" value="1"/>
</dbReference>
<dbReference type="SUPFAM" id="SSF48371">
    <property type="entry name" value="ARM repeat"/>
    <property type="match status" value="1"/>
</dbReference>
<dbReference type="PROSITE" id="PS50303">
    <property type="entry name" value="PUM_HD"/>
    <property type="match status" value="1"/>
</dbReference>
<dbReference type="AlphaFoldDB" id="A0AAD7XLH7"/>
<evidence type="ECO:0000256" key="1">
    <source>
        <dbReference type="ARBA" id="ARBA00022737"/>
    </source>
</evidence>
<feature type="repeat" description="Pumilio" evidence="2">
    <location>
        <begin position="224"/>
        <end position="260"/>
    </location>
</feature>
<dbReference type="EMBL" id="JAQMWT010000366">
    <property type="protein sequence ID" value="KAJ8602810.1"/>
    <property type="molecule type" value="Genomic_DNA"/>
</dbReference>
<dbReference type="Gene3D" id="1.25.10.10">
    <property type="entry name" value="Leucine-rich Repeat Variant"/>
    <property type="match status" value="1"/>
</dbReference>
<feature type="repeat" description="Pumilio" evidence="2">
    <location>
        <begin position="333"/>
        <end position="370"/>
    </location>
</feature>
<evidence type="ECO:0000256" key="2">
    <source>
        <dbReference type="PROSITE-ProRule" id="PRU00317"/>
    </source>
</evidence>
<evidence type="ECO:0000259" key="4">
    <source>
        <dbReference type="PROSITE" id="PS50303"/>
    </source>
</evidence>
<dbReference type="InterPro" id="IPR011989">
    <property type="entry name" value="ARM-like"/>
</dbReference>
<feature type="repeat" description="Pumilio" evidence="2">
    <location>
        <begin position="491"/>
        <end position="529"/>
    </location>
</feature>
<feature type="region of interest" description="Disordered" evidence="3">
    <location>
        <begin position="167"/>
        <end position="216"/>
    </location>
</feature>
<dbReference type="GO" id="GO:0005737">
    <property type="term" value="C:cytoplasm"/>
    <property type="evidence" value="ECO:0007669"/>
    <property type="project" value="TreeGrafter"/>
</dbReference>
<feature type="repeat" description="Pumilio" evidence="2">
    <location>
        <begin position="261"/>
        <end position="296"/>
    </location>
</feature>
<dbReference type="GO" id="GO:0010608">
    <property type="term" value="P:post-transcriptional regulation of gene expression"/>
    <property type="evidence" value="ECO:0007669"/>
    <property type="project" value="TreeGrafter"/>
</dbReference>
<dbReference type="GO" id="GO:0003729">
    <property type="term" value="F:mRNA binding"/>
    <property type="evidence" value="ECO:0007669"/>
    <property type="project" value="TreeGrafter"/>
</dbReference>
<keyword evidence="6" id="KW-1185">Reference proteome</keyword>
<dbReference type="InterPro" id="IPR016024">
    <property type="entry name" value="ARM-type_fold"/>
</dbReference>
<evidence type="ECO:0000313" key="6">
    <source>
        <dbReference type="Proteomes" id="UP001230188"/>
    </source>
</evidence>
<feature type="repeat" description="Pumilio" evidence="2">
    <location>
        <begin position="455"/>
        <end position="490"/>
    </location>
</feature>
<organism evidence="5 6">
    <name type="scientific">Chrysophaeum taylorii</name>
    <dbReference type="NCBI Taxonomy" id="2483200"/>
    <lineage>
        <taxon>Eukaryota</taxon>
        <taxon>Sar</taxon>
        <taxon>Stramenopiles</taxon>
        <taxon>Ochrophyta</taxon>
        <taxon>Pelagophyceae</taxon>
        <taxon>Pelagomonadales</taxon>
        <taxon>Pelagomonadaceae</taxon>
        <taxon>Chrysophaeum</taxon>
    </lineage>
</organism>
<dbReference type="PROSITE" id="PS50302">
    <property type="entry name" value="PUM"/>
    <property type="match status" value="8"/>
</dbReference>
<proteinExistence type="predicted"/>
<evidence type="ECO:0000313" key="5">
    <source>
        <dbReference type="EMBL" id="KAJ8602810.1"/>
    </source>
</evidence>
<reference evidence="5" key="1">
    <citation type="submission" date="2023-01" db="EMBL/GenBank/DDBJ databases">
        <title>Metagenome sequencing of chrysophaentin producing Chrysophaeum taylorii.</title>
        <authorList>
            <person name="Davison J."/>
            <person name="Bewley C."/>
        </authorList>
    </citation>
    <scope>NUCLEOTIDE SEQUENCE</scope>
    <source>
        <strain evidence="5">NIES-1699</strain>
    </source>
</reference>
<dbReference type="SMART" id="SM00025">
    <property type="entry name" value="Pumilio"/>
    <property type="match status" value="8"/>
</dbReference>
<dbReference type="CDD" id="cd07920">
    <property type="entry name" value="Pumilio"/>
    <property type="match status" value="1"/>
</dbReference>
<feature type="repeat" description="Pumilio" evidence="2">
    <location>
        <begin position="382"/>
        <end position="417"/>
    </location>
</feature>
<dbReference type="Pfam" id="PF00806">
    <property type="entry name" value="PUF"/>
    <property type="match status" value="8"/>
</dbReference>
<dbReference type="InterPro" id="IPR033133">
    <property type="entry name" value="PUM-HD"/>
</dbReference>
<gene>
    <name evidence="5" type="ORF">CTAYLR_002583</name>
</gene>
<accession>A0AAD7XLH7</accession>
<feature type="repeat" description="Pumilio" evidence="2">
    <location>
        <begin position="297"/>
        <end position="332"/>
    </location>
</feature>
<dbReference type="PANTHER" id="PTHR12537:SF12">
    <property type="entry name" value="MATERNAL PROTEIN PUMILIO"/>
    <property type="match status" value="1"/>
</dbReference>
<name>A0AAD7XLH7_9STRA</name>